<dbReference type="InterPro" id="IPR027417">
    <property type="entry name" value="P-loop_NTPase"/>
</dbReference>
<evidence type="ECO:0000313" key="1">
    <source>
        <dbReference type="EMBL" id="KAK5633143.1"/>
    </source>
</evidence>
<keyword evidence="2" id="KW-1185">Reference proteome</keyword>
<reference evidence="1 2" key="1">
    <citation type="submission" date="2023-10" db="EMBL/GenBank/DDBJ databases">
        <title>Draft genome sequence of Xylaria bambusicola isolate GMP-LS, the root and basal stem rot pathogen of sugarcane in Indonesia.</title>
        <authorList>
            <person name="Selvaraj P."/>
            <person name="Muralishankar V."/>
            <person name="Muruganantham S."/>
            <person name="Sp S."/>
            <person name="Haryani S."/>
            <person name="Lau K.J.X."/>
            <person name="Naqvi N.I."/>
        </authorList>
    </citation>
    <scope>NUCLEOTIDE SEQUENCE [LARGE SCALE GENOMIC DNA]</scope>
    <source>
        <strain evidence="1">GMP-LS</strain>
    </source>
</reference>
<comment type="caution">
    <text evidence="1">The sequence shown here is derived from an EMBL/GenBank/DDBJ whole genome shotgun (WGS) entry which is preliminary data.</text>
</comment>
<dbReference type="AlphaFoldDB" id="A0AAN7ZBN4"/>
<evidence type="ECO:0008006" key="3">
    <source>
        <dbReference type="Google" id="ProtNLM"/>
    </source>
</evidence>
<protein>
    <recommendedName>
        <fullName evidence="3">ABC transporter domain-containing protein</fullName>
    </recommendedName>
</protein>
<name>A0AAN7ZBN4_9PEZI</name>
<dbReference type="EMBL" id="JAWHQM010000030">
    <property type="protein sequence ID" value="KAK5633143.1"/>
    <property type="molecule type" value="Genomic_DNA"/>
</dbReference>
<evidence type="ECO:0000313" key="2">
    <source>
        <dbReference type="Proteomes" id="UP001305414"/>
    </source>
</evidence>
<dbReference type="Proteomes" id="UP001305414">
    <property type="component" value="Unassembled WGS sequence"/>
</dbReference>
<organism evidence="1 2">
    <name type="scientific">Xylaria bambusicola</name>
    <dbReference type="NCBI Taxonomy" id="326684"/>
    <lineage>
        <taxon>Eukaryota</taxon>
        <taxon>Fungi</taxon>
        <taxon>Dikarya</taxon>
        <taxon>Ascomycota</taxon>
        <taxon>Pezizomycotina</taxon>
        <taxon>Sordariomycetes</taxon>
        <taxon>Xylariomycetidae</taxon>
        <taxon>Xylariales</taxon>
        <taxon>Xylariaceae</taxon>
        <taxon>Xylaria</taxon>
    </lineage>
</organism>
<gene>
    <name evidence="1" type="ORF">RRF57_008857</name>
</gene>
<proteinExistence type="predicted"/>
<dbReference type="Gene3D" id="3.40.50.300">
    <property type="entry name" value="P-loop containing nucleotide triphosphate hydrolases"/>
    <property type="match status" value="1"/>
</dbReference>
<sequence length="60" mass="6727">MALIARRLQGKTVISVLHRLETALEYDRIAVLENGRVMHFGSPAEVLRDSGLFSTMRKDG</sequence>
<dbReference type="SUPFAM" id="SSF52540">
    <property type="entry name" value="P-loop containing nucleoside triphosphate hydrolases"/>
    <property type="match status" value="1"/>
</dbReference>
<accession>A0AAN7ZBN4</accession>